<name>A0A8S5TZP3_9CAUD</name>
<keyword evidence="1" id="KW-0812">Transmembrane</keyword>
<dbReference type="EMBL" id="BK015966">
    <property type="protein sequence ID" value="DAF87677.1"/>
    <property type="molecule type" value="Genomic_DNA"/>
</dbReference>
<protein>
    <submittedName>
        <fullName evidence="2">Uncharacterized protein</fullName>
    </submittedName>
</protein>
<reference evidence="2" key="1">
    <citation type="journal article" date="2021" name="Proc. Natl. Acad. Sci. U.S.A.">
        <title>A Catalog of Tens of Thousands of Viruses from Human Metagenomes Reveals Hidden Associations with Chronic Diseases.</title>
        <authorList>
            <person name="Tisza M.J."/>
            <person name="Buck C.B."/>
        </authorList>
    </citation>
    <scope>NUCLEOTIDE SEQUENCE</scope>
    <source>
        <strain evidence="2">Cttph48</strain>
    </source>
</reference>
<organism evidence="2">
    <name type="scientific">Myoviridae sp. cttph48</name>
    <dbReference type="NCBI Taxonomy" id="2825196"/>
    <lineage>
        <taxon>Viruses</taxon>
        <taxon>Duplodnaviria</taxon>
        <taxon>Heunggongvirae</taxon>
        <taxon>Uroviricota</taxon>
        <taxon>Caudoviricetes</taxon>
    </lineage>
</organism>
<feature type="transmembrane region" description="Helical" evidence="1">
    <location>
        <begin position="51"/>
        <end position="69"/>
    </location>
</feature>
<evidence type="ECO:0000256" key="1">
    <source>
        <dbReference type="SAM" id="Phobius"/>
    </source>
</evidence>
<accession>A0A8S5TZP3</accession>
<sequence>MKQDGNTEERKLPAKTLSKAMKIVAVVGIILCHVLKWLGVLNADSGEICQMWAVVYALGAGTIDMNIMLDKFRKREKTEE</sequence>
<feature type="transmembrane region" description="Helical" evidence="1">
    <location>
        <begin position="20"/>
        <end position="39"/>
    </location>
</feature>
<proteinExistence type="predicted"/>
<keyword evidence="1" id="KW-1133">Transmembrane helix</keyword>
<keyword evidence="1" id="KW-0472">Membrane</keyword>
<evidence type="ECO:0000313" key="2">
    <source>
        <dbReference type="EMBL" id="DAF87677.1"/>
    </source>
</evidence>